<gene>
    <name evidence="3" type="ORF">PAT3040_03913</name>
</gene>
<dbReference type="InterPro" id="IPR003960">
    <property type="entry name" value="ATPase_AAA_CS"/>
</dbReference>
<comment type="caution">
    <text evidence="3">The sequence shown here is derived from an EMBL/GenBank/DDBJ whole genome shotgun (WGS) entry which is preliminary data.</text>
</comment>
<dbReference type="GO" id="GO:0016887">
    <property type="term" value="F:ATP hydrolysis activity"/>
    <property type="evidence" value="ECO:0007669"/>
    <property type="project" value="InterPro"/>
</dbReference>
<accession>A0A2R5F0T5</accession>
<name>A0A2R5F0T5_9BACL</name>
<dbReference type="EMBL" id="BDQX01000208">
    <property type="protein sequence ID" value="GBG09271.1"/>
    <property type="molecule type" value="Genomic_DNA"/>
</dbReference>
<dbReference type="AlphaFoldDB" id="A0A2R5F0T5"/>
<dbReference type="Pfam" id="PF00004">
    <property type="entry name" value="AAA"/>
    <property type="match status" value="1"/>
</dbReference>
<dbReference type="Gene3D" id="3.40.50.300">
    <property type="entry name" value="P-loop containing nucleotide triphosphate hydrolases"/>
    <property type="match status" value="1"/>
</dbReference>
<dbReference type="CDD" id="cd19481">
    <property type="entry name" value="RecA-like_protease"/>
    <property type="match status" value="1"/>
</dbReference>
<dbReference type="PANTHER" id="PTHR23077">
    <property type="entry name" value="AAA-FAMILY ATPASE"/>
    <property type="match status" value="1"/>
</dbReference>
<dbReference type="SUPFAM" id="SSF52540">
    <property type="entry name" value="P-loop containing nucleoside triphosphate hydrolases"/>
    <property type="match status" value="1"/>
</dbReference>
<evidence type="ECO:0000259" key="2">
    <source>
        <dbReference type="SMART" id="SM00382"/>
    </source>
</evidence>
<reference evidence="3 4" key="1">
    <citation type="submission" date="2017-08" db="EMBL/GenBank/DDBJ databases">
        <title>Substantial Increase in Enzyme Production by Combined Drug-Resistance Mutations in Paenibacillus agaridevorans.</title>
        <authorList>
            <person name="Tanaka Y."/>
            <person name="Funane K."/>
            <person name="Hosaka T."/>
            <person name="Shiwa Y."/>
            <person name="Fujita N."/>
            <person name="Miyazaki T."/>
            <person name="Yoshikawa H."/>
            <person name="Murakami K."/>
            <person name="Kasahara K."/>
            <person name="Inaoka T."/>
            <person name="Hiraga Y."/>
            <person name="Ochi K."/>
        </authorList>
    </citation>
    <scope>NUCLEOTIDE SEQUENCE [LARGE SCALE GENOMIC DNA]</scope>
    <source>
        <strain evidence="3 4">T-3040</strain>
    </source>
</reference>
<proteinExistence type="inferred from homology"/>
<dbReference type="GO" id="GO:0005524">
    <property type="term" value="F:ATP binding"/>
    <property type="evidence" value="ECO:0007669"/>
    <property type="project" value="UniProtKB-KW"/>
</dbReference>
<dbReference type="InterPro" id="IPR027417">
    <property type="entry name" value="P-loop_NTPase"/>
</dbReference>
<protein>
    <submittedName>
        <fullName evidence="3">ATPase</fullName>
    </submittedName>
</protein>
<evidence type="ECO:0000313" key="3">
    <source>
        <dbReference type="EMBL" id="GBG09271.1"/>
    </source>
</evidence>
<dbReference type="SMART" id="SM00382">
    <property type="entry name" value="AAA"/>
    <property type="match status" value="1"/>
</dbReference>
<dbReference type="InterPro" id="IPR050168">
    <property type="entry name" value="AAA_ATPase_domain"/>
</dbReference>
<feature type="domain" description="AAA+ ATPase" evidence="2">
    <location>
        <begin position="234"/>
        <end position="354"/>
    </location>
</feature>
<keyword evidence="4" id="KW-1185">Reference proteome</keyword>
<keyword evidence="1" id="KW-0067">ATP-binding</keyword>
<dbReference type="PANTHER" id="PTHR23077:SF198">
    <property type="entry name" value="ATP-DEPENDENT ZINC METALLOPROTEASE FTSH"/>
    <property type="match status" value="1"/>
</dbReference>
<organism evidence="3 4">
    <name type="scientific">Paenibacillus agaridevorans</name>
    <dbReference type="NCBI Taxonomy" id="171404"/>
    <lineage>
        <taxon>Bacteria</taxon>
        <taxon>Bacillati</taxon>
        <taxon>Bacillota</taxon>
        <taxon>Bacilli</taxon>
        <taxon>Bacillales</taxon>
        <taxon>Paenibacillaceae</taxon>
        <taxon>Paenibacillus</taxon>
    </lineage>
</organism>
<dbReference type="Proteomes" id="UP000245202">
    <property type="component" value="Unassembled WGS sequence"/>
</dbReference>
<dbReference type="InterPro" id="IPR003593">
    <property type="entry name" value="AAA+_ATPase"/>
</dbReference>
<evidence type="ECO:0000256" key="1">
    <source>
        <dbReference type="RuleBase" id="RU003651"/>
    </source>
</evidence>
<dbReference type="InterPro" id="IPR003959">
    <property type="entry name" value="ATPase_AAA_core"/>
</dbReference>
<comment type="similarity">
    <text evidence="1">Belongs to the AAA ATPase family.</text>
</comment>
<evidence type="ECO:0000313" key="4">
    <source>
        <dbReference type="Proteomes" id="UP000245202"/>
    </source>
</evidence>
<sequence>MNKMNIVFKNEAKTETPFIVRSADAKDRGAAIGGRHNYFNYVAMMERIMVNLTERWDAEPKLYYQDENNDVWDALCEDIRSGYEGLRHVASLYDLVETSQFQFESEPDRRLSGYEIRPSARNNLFVYDKFRVAFARIPRETQYGLGNEDIIFAENDEGLGAFLADMRKRQLECRKLILFSDTRDGLEQERMNPKGEVTRDDVFMEESLKTQIYRSVDEFFSNEGLFFQEYGIPYKRGILLYGKPGNGKTTLVRSISATVDAPVAYWQITEYTNSESIAEVFAAAARMAPMVLVIEDLDSMPESCRSYFLNTLDGAASKEGVFLIGTTNYPEKIDPALMNRAGRFDRAYEVKLPDKRLRLAYLTRKGLGRFAAEDQIADIARRTEGFTFAQLGELYVSAALQRQYEGEADLERLVEEMKSDYAKSRSGDWMAAEKSRSMGFL</sequence>
<keyword evidence="1" id="KW-0547">Nucleotide-binding</keyword>
<dbReference type="PROSITE" id="PS00674">
    <property type="entry name" value="AAA"/>
    <property type="match status" value="1"/>
</dbReference>